<dbReference type="PANTHER" id="PTHR10642:SF26">
    <property type="entry name" value="RIBONUCLEASE H1"/>
    <property type="match status" value="1"/>
</dbReference>
<dbReference type="EC" id="3.1.26.4" evidence="3"/>
<evidence type="ECO:0000313" key="10">
    <source>
        <dbReference type="Proteomes" id="UP001175271"/>
    </source>
</evidence>
<comment type="similarity">
    <text evidence="2">Belongs to the RNase H family.</text>
</comment>
<keyword evidence="7" id="KW-0378">Hydrolase</keyword>
<dbReference type="GO" id="GO:0046872">
    <property type="term" value="F:metal ion binding"/>
    <property type="evidence" value="ECO:0007669"/>
    <property type="project" value="UniProtKB-KW"/>
</dbReference>
<dbReference type="InterPro" id="IPR036397">
    <property type="entry name" value="RNaseH_sf"/>
</dbReference>
<dbReference type="GO" id="GO:0003676">
    <property type="term" value="F:nucleic acid binding"/>
    <property type="evidence" value="ECO:0007669"/>
    <property type="project" value="InterPro"/>
</dbReference>
<dbReference type="InterPro" id="IPR002156">
    <property type="entry name" value="RNaseH_domain"/>
</dbReference>
<protein>
    <recommendedName>
        <fullName evidence="3">ribonuclease H</fullName>
        <ecNumber evidence="3">3.1.26.4</ecNumber>
    </recommendedName>
</protein>
<evidence type="ECO:0000256" key="1">
    <source>
        <dbReference type="ARBA" id="ARBA00000077"/>
    </source>
</evidence>
<evidence type="ECO:0000256" key="3">
    <source>
        <dbReference type="ARBA" id="ARBA00012180"/>
    </source>
</evidence>
<dbReference type="EMBL" id="JAUCMV010000005">
    <property type="protein sequence ID" value="KAK0394884.1"/>
    <property type="molecule type" value="Genomic_DNA"/>
</dbReference>
<keyword evidence="5" id="KW-0479">Metal-binding</keyword>
<dbReference type="InterPro" id="IPR050092">
    <property type="entry name" value="RNase_H"/>
</dbReference>
<keyword evidence="4" id="KW-0540">Nuclease</keyword>
<feature type="domain" description="RNase H type-1" evidence="8">
    <location>
        <begin position="250"/>
        <end position="397"/>
    </location>
</feature>
<reference evidence="9" key="1">
    <citation type="submission" date="2023-06" db="EMBL/GenBank/DDBJ databases">
        <title>Genomic analysis of the entomopathogenic nematode Steinernema hermaphroditum.</title>
        <authorList>
            <person name="Schwarz E.M."/>
            <person name="Heppert J.K."/>
            <person name="Baniya A."/>
            <person name="Schwartz H.T."/>
            <person name="Tan C.-H."/>
            <person name="Antoshechkin I."/>
            <person name="Sternberg P.W."/>
            <person name="Goodrich-Blair H."/>
            <person name="Dillman A.R."/>
        </authorList>
    </citation>
    <scope>NUCLEOTIDE SEQUENCE</scope>
    <source>
        <strain evidence="9">PS9179</strain>
        <tissue evidence="9">Whole animal</tissue>
    </source>
</reference>
<evidence type="ECO:0000256" key="7">
    <source>
        <dbReference type="ARBA" id="ARBA00022801"/>
    </source>
</evidence>
<evidence type="ECO:0000256" key="6">
    <source>
        <dbReference type="ARBA" id="ARBA00022759"/>
    </source>
</evidence>
<dbReference type="SUPFAM" id="SSF53098">
    <property type="entry name" value="Ribonuclease H-like"/>
    <property type="match status" value="1"/>
</dbReference>
<evidence type="ECO:0000256" key="4">
    <source>
        <dbReference type="ARBA" id="ARBA00022722"/>
    </source>
</evidence>
<dbReference type="PROSITE" id="PS50879">
    <property type="entry name" value="RNASE_H_1"/>
    <property type="match status" value="1"/>
</dbReference>
<evidence type="ECO:0000259" key="8">
    <source>
        <dbReference type="PROSITE" id="PS50879"/>
    </source>
</evidence>
<dbReference type="AlphaFoldDB" id="A0AA39GYK1"/>
<dbReference type="GO" id="GO:0004523">
    <property type="term" value="F:RNA-DNA hybrid ribonuclease activity"/>
    <property type="evidence" value="ECO:0007669"/>
    <property type="project" value="UniProtKB-EC"/>
</dbReference>
<name>A0AA39GYK1_9BILA</name>
<keyword evidence="6" id="KW-0255">Endonuclease</keyword>
<dbReference type="Pfam" id="PF00075">
    <property type="entry name" value="RNase_H"/>
    <property type="match status" value="1"/>
</dbReference>
<dbReference type="Gene3D" id="3.30.420.10">
    <property type="entry name" value="Ribonuclease H-like superfamily/Ribonuclease H"/>
    <property type="match status" value="1"/>
</dbReference>
<sequence length="399" mass="45841">MMLPSAIPSCEELVSKGAAILLDYADALDPKVADYIRLCQRFASAHAECTVSSGILSHLPVEIVEDIFSTNFNAKWSDHAQLNGPFGQIAQEKQKVVYVTARGMFRADPKRHEEKLFRRYTEGKEPELLRETYQLHGVRIREIYVSFEKQTDWQAIKTAMKGHYESLVLDFSDFPIKDDPLNAPIVHELWHLTPSEMCDEITIRFPPSQNISPFIDSFLRNQHMSERFSLSSYLHDPDERFCRPAIPEYFRDAAIVYTGGVCLNNGQDHLTAGYGVFWGSGHPNTISRPVYGSWPTNQRAELLAVRSAMRQALRDGFGKMIIRTDSMYIINSFNCWIHTWKENGWLNKNKMPVSNRYLIQDIDRLRCHLPIFFQHVRAHNGVFGNLMADRLAKHGARSF</sequence>
<accession>A0AA39GYK1</accession>
<keyword evidence="10" id="KW-1185">Reference proteome</keyword>
<gene>
    <name evidence="9" type="ORF">QR680_000988</name>
</gene>
<dbReference type="CDD" id="cd09280">
    <property type="entry name" value="RNase_HI_eukaryote_like"/>
    <property type="match status" value="1"/>
</dbReference>
<dbReference type="Proteomes" id="UP001175271">
    <property type="component" value="Unassembled WGS sequence"/>
</dbReference>
<evidence type="ECO:0000256" key="5">
    <source>
        <dbReference type="ARBA" id="ARBA00022723"/>
    </source>
</evidence>
<evidence type="ECO:0000313" key="9">
    <source>
        <dbReference type="EMBL" id="KAK0394884.1"/>
    </source>
</evidence>
<organism evidence="9 10">
    <name type="scientific">Steinernema hermaphroditum</name>
    <dbReference type="NCBI Taxonomy" id="289476"/>
    <lineage>
        <taxon>Eukaryota</taxon>
        <taxon>Metazoa</taxon>
        <taxon>Ecdysozoa</taxon>
        <taxon>Nematoda</taxon>
        <taxon>Chromadorea</taxon>
        <taxon>Rhabditida</taxon>
        <taxon>Tylenchina</taxon>
        <taxon>Panagrolaimomorpha</taxon>
        <taxon>Strongyloidoidea</taxon>
        <taxon>Steinernematidae</taxon>
        <taxon>Steinernema</taxon>
    </lineage>
</organism>
<comment type="catalytic activity">
    <reaction evidence="1">
        <text>Endonucleolytic cleavage to 5'-phosphomonoester.</text>
        <dbReference type="EC" id="3.1.26.4"/>
    </reaction>
</comment>
<dbReference type="GO" id="GO:0043137">
    <property type="term" value="P:DNA replication, removal of RNA primer"/>
    <property type="evidence" value="ECO:0007669"/>
    <property type="project" value="TreeGrafter"/>
</dbReference>
<proteinExistence type="inferred from homology"/>
<dbReference type="InterPro" id="IPR012337">
    <property type="entry name" value="RNaseH-like_sf"/>
</dbReference>
<comment type="caution">
    <text evidence="9">The sequence shown here is derived from an EMBL/GenBank/DDBJ whole genome shotgun (WGS) entry which is preliminary data.</text>
</comment>
<evidence type="ECO:0000256" key="2">
    <source>
        <dbReference type="ARBA" id="ARBA00005300"/>
    </source>
</evidence>
<dbReference type="PANTHER" id="PTHR10642">
    <property type="entry name" value="RIBONUCLEASE H1"/>
    <property type="match status" value="1"/>
</dbReference>